<dbReference type="Gene3D" id="3.50.50.60">
    <property type="entry name" value="FAD/NAD(P)-binding domain"/>
    <property type="match status" value="2"/>
</dbReference>
<evidence type="ECO:0000256" key="6">
    <source>
        <dbReference type="ARBA" id="ARBA00023002"/>
    </source>
</evidence>
<keyword evidence="10" id="KW-1185">Reference proteome</keyword>
<dbReference type="NCBIfam" id="TIGR01988">
    <property type="entry name" value="Ubi-OHases"/>
    <property type="match status" value="1"/>
</dbReference>
<dbReference type="SUPFAM" id="SSF51905">
    <property type="entry name" value="FAD/NAD(P)-binding domain"/>
    <property type="match status" value="1"/>
</dbReference>
<evidence type="ECO:0000256" key="1">
    <source>
        <dbReference type="ARBA" id="ARBA00001974"/>
    </source>
</evidence>
<dbReference type="AlphaFoldDB" id="A0A3E1RCF4"/>
<proteinExistence type="inferred from homology"/>
<dbReference type="InterPro" id="IPR010971">
    <property type="entry name" value="UbiH/COQ6"/>
</dbReference>
<dbReference type="PANTHER" id="PTHR43876:SF25">
    <property type="entry name" value="MONOOXYGENASE NMA2164"/>
    <property type="match status" value="1"/>
</dbReference>
<dbReference type="Pfam" id="PF01494">
    <property type="entry name" value="FAD_binding_3"/>
    <property type="match status" value="1"/>
</dbReference>
<keyword evidence="7" id="KW-0503">Monooxygenase</keyword>
<dbReference type="GO" id="GO:0071949">
    <property type="term" value="F:FAD binding"/>
    <property type="evidence" value="ECO:0007669"/>
    <property type="project" value="InterPro"/>
</dbReference>
<evidence type="ECO:0000313" key="10">
    <source>
        <dbReference type="Proteomes" id="UP000260665"/>
    </source>
</evidence>
<dbReference type="RefSeq" id="WP_117177449.1">
    <property type="nucleotide sequence ID" value="NZ_QFZK01000006.1"/>
</dbReference>
<name>A0A3E1RCF4_9BURK</name>
<dbReference type="InterPro" id="IPR002938">
    <property type="entry name" value="FAD-bd"/>
</dbReference>
<evidence type="ECO:0000256" key="2">
    <source>
        <dbReference type="ARBA" id="ARBA00004749"/>
    </source>
</evidence>
<sequence>MDADVIIVGAGPAGLCLAKALSGRSLKIVVLEQQPQSDLQSPQFDGREIALTRHSAKLLQALGLWERLPAADIAPLRDAKVMNGPSSFSMVIGHALGGHDELGWLVSNHLLRQAAWDGVQEALGTNGDISLRCGEKVTAVHTSAECGSVTLASGDTLQAKLVVAADSRFSSTRRMMGIAAQMHDFGKNMLVCAMTFEKPHDFAAWEWFGYGQTLALLPMNPHPVTGAHRASAVITLPSHEIDALMALEPEAFGAAVTQRFARRLGAMHLVSTRHNYPLVAVFPERLVARRFATVGDAAVGMHPVTAHGFNFGLLSVDALCRHITTALHTHADIGSASLLQRYEGQQKRATLPLYWMTRLIVEIYTRDSMPAKLARTLILRVSDRMTPFKRSIARSLSGA</sequence>
<evidence type="ECO:0000259" key="8">
    <source>
        <dbReference type="Pfam" id="PF01494"/>
    </source>
</evidence>
<dbReference type="UniPathway" id="UPA00232"/>
<dbReference type="GO" id="GO:0004497">
    <property type="term" value="F:monooxygenase activity"/>
    <property type="evidence" value="ECO:0007669"/>
    <property type="project" value="UniProtKB-KW"/>
</dbReference>
<dbReference type="InterPro" id="IPR036188">
    <property type="entry name" value="FAD/NAD-bd_sf"/>
</dbReference>
<dbReference type="PANTHER" id="PTHR43876">
    <property type="entry name" value="UBIQUINONE BIOSYNTHESIS MONOOXYGENASE COQ6, MITOCHONDRIAL"/>
    <property type="match status" value="1"/>
</dbReference>
<evidence type="ECO:0000256" key="4">
    <source>
        <dbReference type="ARBA" id="ARBA00022630"/>
    </source>
</evidence>
<dbReference type="InterPro" id="IPR051205">
    <property type="entry name" value="UbiH/COQ6_monooxygenase"/>
</dbReference>
<gene>
    <name evidence="9" type="ORF">DIC66_11955</name>
</gene>
<evidence type="ECO:0000256" key="5">
    <source>
        <dbReference type="ARBA" id="ARBA00022827"/>
    </source>
</evidence>
<comment type="pathway">
    <text evidence="2">Cofactor biosynthesis; ubiquinone biosynthesis.</text>
</comment>
<dbReference type="GO" id="GO:0016705">
    <property type="term" value="F:oxidoreductase activity, acting on paired donors, with incorporation or reduction of molecular oxygen"/>
    <property type="evidence" value="ECO:0007669"/>
    <property type="project" value="InterPro"/>
</dbReference>
<protein>
    <submittedName>
        <fullName evidence="9">FAD-dependent hydroxylase</fullName>
    </submittedName>
</protein>
<keyword evidence="5" id="KW-0274">FAD</keyword>
<evidence type="ECO:0000256" key="7">
    <source>
        <dbReference type="ARBA" id="ARBA00023033"/>
    </source>
</evidence>
<evidence type="ECO:0000256" key="3">
    <source>
        <dbReference type="ARBA" id="ARBA00005349"/>
    </source>
</evidence>
<accession>A0A3E1RCF4</accession>
<dbReference type="Proteomes" id="UP000260665">
    <property type="component" value="Unassembled WGS sequence"/>
</dbReference>
<comment type="caution">
    <text evidence="9">The sequence shown here is derived from an EMBL/GenBank/DDBJ whole genome shotgun (WGS) entry which is preliminary data.</text>
</comment>
<comment type="cofactor">
    <cofactor evidence="1">
        <name>FAD</name>
        <dbReference type="ChEBI" id="CHEBI:57692"/>
    </cofactor>
</comment>
<evidence type="ECO:0000313" key="9">
    <source>
        <dbReference type="EMBL" id="RFO96722.1"/>
    </source>
</evidence>
<comment type="similarity">
    <text evidence="3">Belongs to the UbiH/COQ6 family.</text>
</comment>
<dbReference type="EMBL" id="QFZK01000006">
    <property type="protein sequence ID" value="RFO96722.1"/>
    <property type="molecule type" value="Genomic_DNA"/>
</dbReference>
<dbReference type="OrthoDB" id="9769565at2"/>
<reference evidence="9 10" key="1">
    <citation type="submission" date="2018-05" db="EMBL/GenBank/DDBJ databases">
        <title>Rhodoferax soyangensis sp.nov., isolated from an oligotrophic freshwater lake.</title>
        <authorList>
            <person name="Park M."/>
        </authorList>
    </citation>
    <scope>NUCLEOTIDE SEQUENCE [LARGE SCALE GENOMIC DNA]</scope>
    <source>
        <strain evidence="9 10">IMCC26218</strain>
    </source>
</reference>
<keyword evidence="4" id="KW-0285">Flavoprotein</keyword>
<organism evidence="9 10">
    <name type="scientific">Rhodoferax lacus</name>
    <dbReference type="NCBI Taxonomy" id="2184758"/>
    <lineage>
        <taxon>Bacteria</taxon>
        <taxon>Pseudomonadati</taxon>
        <taxon>Pseudomonadota</taxon>
        <taxon>Betaproteobacteria</taxon>
        <taxon>Burkholderiales</taxon>
        <taxon>Comamonadaceae</taxon>
        <taxon>Rhodoferax</taxon>
    </lineage>
</organism>
<dbReference type="PRINTS" id="PR00420">
    <property type="entry name" value="RNGMNOXGNASE"/>
</dbReference>
<dbReference type="NCBIfam" id="NF006593">
    <property type="entry name" value="PRK09126.1"/>
    <property type="match status" value="1"/>
</dbReference>
<dbReference type="GO" id="GO:0006744">
    <property type="term" value="P:ubiquinone biosynthetic process"/>
    <property type="evidence" value="ECO:0007669"/>
    <property type="project" value="UniProtKB-UniPathway"/>
</dbReference>
<keyword evidence="6" id="KW-0560">Oxidoreductase</keyword>
<feature type="domain" description="FAD-binding" evidence="8">
    <location>
        <begin position="2"/>
        <end position="345"/>
    </location>
</feature>